<dbReference type="Proteomes" id="UP000266272">
    <property type="component" value="Unassembled WGS sequence"/>
</dbReference>
<organism evidence="2 3">
    <name type="scientific">Trichoderma arundinaceum</name>
    <dbReference type="NCBI Taxonomy" id="490622"/>
    <lineage>
        <taxon>Eukaryota</taxon>
        <taxon>Fungi</taxon>
        <taxon>Dikarya</taxon>
        <taxon>Ascomycota</taxon>
        <taxon>Pezizomycotina</taxon>
        <taxon>Sordariomycetes</taxon>
        <taxon>Hypocreomycetidae</taxon>
        <taxon>Hypocreales</taxon>
        <taxon>Hypocreaceae</taxon>
        <taxon>Trichoderma</taxon>
    </lineage>
</organism>
<keyword evidence="3" id="KW-1185">Reference proteome</keyword>
<proteinExistence type="predicted"/>
<evidence type="ECO:0000313" key="3">
    <source>
        <dbReference type="Proteomes" id="UP000266272"/>
    </source>
</evidence>
<feature type="compositionally biased region" description="Polar residues" evidence="1">
    <location>
        <begin position="185"/>
        <end position="194"/>
    </location>
</feature>
<accession>A0A395NSM1</accession>
<gene>
    <name evidence="2" type="ORF">TARUN_3146</name>
</gene>
<feature type="region of interest" description="Disordered" evidence="1">
    <location>
        <begin position="69"/>
        <end position="100"/>
    </location>
</feature>
<dbReference type="EMBL" id="PXOA01000177">
    <property type="protein sequence ID" value="RFU79080.1"/>
    <property type="molecule type" value="Genomic_DNA"/>
</dbReference>
<comment type="caution">
    <text evidence="2">The sequence shown here is derived from an EMBL/GenBank/DDBJ whole genome shotgun (WGS) entry which is preliminary data.</text>
</comment>
<dbReference type="OrthoDB" id="5377226at2759"/>
<feature type="region of interest" description="Disordered" evidence="1">
    <location>
        <begin position="176"/>
        <end position="197"/>
    </location>
</feature>
<feature type="compositionally biased region" description="Basic and acidic residues" evidence="1">
    <location>
        <begin position="69"/>
        <end position="82"/>
    </location>
</feature>
<name>A0A395NSM1_TRIAR</name>
<protein>
    <submittedName>
        <fullName evidence="2">Uncharacterized protein</fullName>
    </submittedName>
</protein>
<reference evidence="2 3" key="1">
    <citation type="journal article" date="2018" name="PLoS Pathog.">
        <title>Evolution of structural diversity of trichothecenes, a family of toxins produced by plant pathogenic and entomopathogenic fungi.</title>
        <authorList>
            <person name="Proctor R.H."/>
            <person name="McCormick S.P."/>
            <person name="Kim H.S."/>
            <person name="Cardoza R.E."/>
            <person name="Stanley A.M."/>
            <person name="Lindo L."/>
            <person name="Kelly A."/>
            <person name="Brown D.W."/>
            <person name="Lee T."/>
            <person name="Vaughan M.M."/>
            <person name="Alexander N.J."/>
            <person name="Busman M."/>
            <person name="Gutierrez S."/>
        </authorList>
    </citation>
    <scope>NUCLEOTIDE SEQUENCE [LARGE SCALE GENOMIC DNA]</scope>
    <source>
        <strain evidence="2 3">IBT 40837</strain>
    </source>
</reference>
<sequence>MPYVGDDVHRATKRKWDHDGNEALRFSHPASGAAVFHVLNQQAAPESADSISARKTLPPTKRFRTIHDDNDVHAHGHGDIHSSHRRGASRELTNTAGGSKVPVKINGTVLMPCHVCHRRPTKKSDLDSFARCQSCQEQTCFVCIRECQGRNSNTTAPFLSEDEEVLSRSFHMDDADECTTPPTPNINTQYPNNDTNEREGMASRRAADSSIHHTMICSRCCVEKGAEGEVVCLGCLSDMDTA</sequence>
<dbReference type="AlphaFoldDB" id="A0A395NSM1"/>
<evidence type="ECO:0000256" key="1">
    <source>
        <dbReference type="SAM" id="MobiDB-lite"/>
    </source>
</evidence>
<evidence type="ECO:0000313" key="2">
    <source>
        <dbReference type="EMBL" id="RFU79080.1"/>
    </source>
</evidence>